<name>A0A7I7M5B3_9MYCO</name>
<dbReference type="Gene3D" id="1.20.910.10">
    <property type="entry name" value="Heme oxygenase-like"/>
    <property type="match status" value="1"/>
</dbReference>
<reference evidence="1 2" key="1">
    <citation type="journal article" date="2019" name="Emerg. Microbes Infect.">
        <title>Comprehensive subspecies identification of 175 nontuberculous mycobacteria species based on 7547 genomic profiles.</title>
        <authorList>
            <person name="Matsumoto Y."/>
            <person name="Kinjo T."/>
            <person name="Motooka D."/>
            <person name="Nabeya D."/>
            <person name="Jung N."/>
            <person name="Uechi K."/>
            <person name="Horii T."/>
            <person name="Iida T."/>
            <person name="Fujita J."/>
            <person name="Nakamura S."/>
        </authorList>
    </citation>
    <scope>NUCLEOTIDE SEQUENCE [LARGE SCALE GENOMIC DNA]</scope>
    <source>
        <strain evidence="1 2">JCM 13323</strain>
    </source>
</reference>
<accession>A0A7I7M5B3</accession>
<proteinExistence type="predicted"/>
<dbReference type="InterPro" id="IPR016084">
    <property type="entry name" value="Haem_Oase-like_multi-hlx"/>
</dbReference>
<gene>
    <name evidence="1" type="ORF">MPSYJ_08460</name>
</gene>
<sequence length="225" mass="24442">MRGVRVNCDEGGMSVEMSTKHRGGVTLAALRRATAADHASVDALIDLPRLVESGYYAAVLGGLIEAAETVEVTLPRISRALWREGLSPSDVSKRRAIDAESSFLDDLGGARPDCRHACGAEVEPLMADSPARATMLGLLYVYVGSALGGLHMLRIARTAPWWRGDRQQLLLRPYGDHLKDRWRTVLDVLERSNPDETGAAVEAARAGFDVHRRALVEHLSAGGHR</sequence>
<dbReference type="EMBL" id="AP022574">
    <property type="protein sequence ID" value="BBX67385.1"/>
    <property type="molecule type" value="Genomic_DNA"/>
</dbReference>
<evidence type="ECO:0008006" key="3">
    <source>
        <dbReference type="Google" id="ProtNLM"/>
    </source>
</evidence>
<keyword evidence="2" id="KW-1185">Reference proteome</keyword>
<dbReference type="SUPFAM" id="SSF48613">
    <property type="entry name" value="Heme oxygenase-like"/>
    <property type="match status" value="1"/>
</dbReference>
<dbReference type="KEGG" id="mpsc:MPSYJ_08460"/>
<dbReference type="AlphaFoldDB" id="A0A7I7M5B3"/>
<evidence type="ECO:0000313" key="1">
    <source>
        <dbReference type="EMBL" id="BBX67385.1"/>
    </source>
</evidence>
<organism evidence="1 2">
    <name type="scientific">Mycolicibacterium psychrotolerans</name>
    <dbReference type="NCBI Taxonomy" id="216929"/>
    <lineage>
        <taxon>Bacteria</taxon>
        <taxon>Bacillati</taxon>
        <taxon>Actinomycetota</taxon>
        <taxon>Actinomycetes</taxon>
        <taxon>Mycobacteriales</taxon>
        <taxon>Mycobacteriaceae</taxon>
        <taxon>Mycolicibacterium</taxon>
    </lineage>
</organism>
<dbReference type="Proteomes" id="UP000466514">
    <property type="component" value="Chromosome"/>
</dbReference>
<protein>
    <recommendedName>
        <fullName evidence="3">Heme oxygenase</fullName>
    </recommendedName>
</protein>
<evidence type="ECO:0000313" key="2">
    <source>
        <dbReference type="Proteomes" id="UP000466514"/>
    </source>
</evidence>